<feature type="signal peptide" evidence="1">
    <location>
        <begin position="1"/>
        <end position="32"/>
    </location>
</feature>
<keyword evidence="3" id="KW-1185">Reference proteome</keyword>
<dbReference type="InterPro" id="IPR050490">
    <property type="entry name" value="Bact_solute-bd_prot1"/>
</dbReference>
<evidence type="ECO:0000313" key="2">
    <source>
        <dbReference type="EMBL" id="MFD1374282.1"/>
    </source>
</evidence>
<keyword evidence="1" id="KW-0732">Signal</keyword>
<feature type="chain" id="PRO_5045615342" evidence="1">
    <location>
        <begin position="33"/>
        <end position="451"/>
    </location>
</feature>
<protein>
    <submittedName>
        <fullName evidence="2">Extracellular solute-binding protein</fullName>
    </submittedName>
</protein>
<dbReference type="EMBL" id="JBHTMK010000079">
    <property type="protein sequence ID" value="MFD1374282.1"/>
    <property type="molecule type" value="Genomic_DNA"/>
</dbReference>
<dbReference type="Proteomes" id="UP001597183">
    <property type="component" value="Unassembled WGS sequence"/>
</dbReference>
<dbReference type="InterPro" id="IPR006311">
    <property type="entry name" value="TAT_signal"/>
</dbReference>
<dbReference type="InterPro" id="IPR006059">
    <property type="entry name" value="SBP"/>
</dbReference>
<dbReference type="RefSeq" id="WP_317794119.1">
    <property type="nucleotide sequence ID" value="NZ_AP028461.1"/>
</dbReference>
<accession>A0ABW4AVQ1</accession>
<dbReference type="SUPFAM" id="SSF53850">
    <property type="entry name" value="Periplasmic binding protein-like II"/>
    <property type="match status" value="1"/>
</dbReference>
<dbReference type="Pfam" id="PF01547">
    <property type="entry name" value="SBP_bac_1"/>
    <property type="match status" value="1"/>
</dbReference>
<sequence length="451" mass="49105">MTPFPSSAPLSRRSFLGATLLTAGAVGAPALAGCTTGGGSGSGSGSSKTVTVMFKSAEFTKEHIAEFEKLNPGLTIEFIEDDPARLKAMMSAGSPPDFVRGRAEPLNVFRGLVEPLDPYIDASSVLKRDDLLPINDNNRWDGKTNGTGKYYSLIKDWSPDACLWQNTALFEKAKIEPLSTTEPISWDELLELGKKLTVRQDGKTVQYGLGLEWAWSVSTPIRLMVAQQGGTLFNADMTEIDFTSPAAQRAVQWYTDFGRAGIGPTVLNPLPDNADYSTFAAGKMAITKDGFWFGGNFAKAPAELQKTIRMAPAATFGTRMNMSYNGGMGAWIPTKAKNKDGAWKVMEYFMSGPPAVERAKSGWGLPALKSLWQYIPQELDYQKEAFKTAQAELEHLVTLPFSPYATADQVKAAIETQMTDLLKGNISVPDACVRIQDQINKDLKRGKELVG</sequence>
<evidence type="ECO:0000256" key="1">
    <source>
        <dbReference type="SAM" id="SignalP"/>
    </source>
</evidence>
<dbReference type="Gene3D" id="3.40.190.10">
    <property type="entry name" value="Periplasmic binding protein-like II"/>
    <property type="match status" value="1"/>
</dbReference>
<dbReference type="PROSITE" id="PS51318">
    <property type="entry name" value="TAT"/>
    <property type="match status" value="1"/>
</dbReference>
<reference evidence="3" key="1">
    <citation type="journal article" date="2019" name="Int. J. Syst. Evol. Microbiol.">
        <title>The Global Catalogue of Microorganisms (GCM) 10K type strain sequencing project: providing services to taxonomists for standard genome sequencing and annotation.</title>
        <authorList>
            <consortium name="The Broad Institute Genomics Platform"/>
            <consortium name="The Broad Institute Genome Sequencing Center for Infectious Disease"/>
            <person name="Wu L."/>
            <person name="Ma J."/>
        </authorList>
    </citation>
    <scope>NUCLEOTIDE SEQUENCE [LARGE SCALE GENOMIC DNA]</scope>
    <source>
        <strain evidence="3">CCM 7526</strain>
    </source>
</reference>
<evidence type="ECO:0000313" key="3">
    <source>
        <dbReference type="Proteomes" id="UP001597183"/>
    </source>
</evidence>
<dbReference type="PANTHER" id="PTHR43649">
    <property type="entry name" value="ARABINOSE-BINDING PROTEIN-RELATED"/>
    <property type="match status" value="1"/>
</dbReference>
<proteinExistence type="predicted"/>
<name>A0ABW4AVQ1_9ACTN</name>
<dbReference type="PANTHER" id="PTHR43649:SF12">
    <property type="entry name" value="DIACETYLCHITOBIOSE BINDING PROTEIN DASA"/>
    <property type="match status" value="1"/>
</dbReference>
<organism evidence="2 3">
    <name type="scientific">Actinoplanes sichuanensis</name>
    <dbReference type="NCBI Taxonomy" id="512349"/>
    <lineage>
        <taxon>Bacteria</taxon>
        <taxon>Bacillati</taxon>
        <taxon>Actinomycetota</taxon>
        <taxon>Actinomycetes</taxon>
        <taxon>Micromonosporales</taxon>
        <taxon>Micromonosporaceae</taxon>
        <taxon>Actinoplanes</taxon>
    </lineage>
</organism>
<comment type="caution">
    <text evidence="2">The sequence shown here is derived from an EMBL/GenBank/DDBJ whole genome shotgun (WGS) entry which is preliminary data.</text>
</comment>
<gene>
    <name evidence="2" type="ORF">ACFQ5G_53900</name>
</gene>